<evidence type="ECO:0000313" key="2">
    <source>
        <dbReference type="EMBL" id="KKL28888.1"/>
    </source>
</evidence>
<protein>
    <submittedName>
        <fullName evidence="2">Uncharacterized protein</fullName>
    </submittedName>
</protein>
<reference evidence="2" key="1">
    <citation type="journal article" date="2015" name="Nature">
        <title>Complex archaea that bridge the gap between prokaryotes and eukaryotes.</title>
        <authorList>
            <person name="Spang A."/>
            <person name="Saw J.H."/>
            <person name="Jorgensen S.L."/>
            <person name="Zaremba-Niedzwiedzka K."/>
            <person name="Martijn J."/>
            <person name="Lind A.E."/>
            <person name="van Eijk R."/>
            <person name="Schleper C."/>
            <person name="Guy L."/>
            <person name="Ettema T.J."/>
        </authorList>
    </citation>
    <scope>NUCLEOTIDE SEQUENCE</scope>
</reference>
<name>A0A0F9EYK1_9ZZZZ</name>
<gene>
    <name evidence="2" type="ORF">LCGC14_2370650</name>
</gene>
<keyword evidence="1" id="KW-1133">Transmembrane helix</keyword>
<accession>A0A0F9EYK1</accession>
<feature type="transmembrane region" description="Helical" evidence="1">
    <location>
        <begin position="16"/>
        <end position="34"/>
    </location>
</feature>
<sequence>LVSGGWGYEMKKMLEWLAIGVYLCVPALFIWVVWDAGRFFGC</sequence>
<evidence type="ECO:0000256" key="1">
    <source>
        <dbReference type="SAM" id="Phobius"/>
    </source>
</evidence>
<keyword evidence="1" id="KW-0472">Membrane</keyword>
<keyword evidence="1" id="KW-0812">Transmembrane</keyword>
<comment type="caution">
    <text evidence="2">The sequence shown here is derived from an EMBL/GenBank/DDBJ whole genome shotgun (WGS) entry which is preliminary data.</text>
</comment>
<feature type="non-terminal residue" evidence="2">
    <location>
        <position position="1"/>
    </location>
</feature>
<dbReference type="AlphaFoldDB" id="A0A0F9EYK1"/>
<dbReference type="EMBL" id="LAZR01034937">
    <property type="protein sequence ID" value="KKL28888.1"/>
    <property type="molecule type" value="Genomic_DNA"/>
</dbReference>
<organism evidence="2">
    <name type="scientific">marine sediment metagenome</name>
    <dbReference type="NCBI Taxonomy" id="412755"/>
    <lineage>
        <taxon>unclassified sequences</taxon>
        <taxon>metagenomes</taxon>
        <taxon>ecological metagenomes</taxon>
    </lineage>
</organism>
<proteinExistence type="predicted"/>